<keyword evidence="2" id="KW-1185">Reference proteome</keyword>
<organism evidence="1 2">
    <name type="scientific">Dermacentor silvarum</name>
    <name type="common">Tick</name>
    <dbReference type="NCBI Taxonomy" id="543639"/>
    <lineage>
        <taxon>Eukaryota</taxon>
        <taxon>Metazoa</taxon>
        <taxon>Ecdysozoa</taxon>
        <taxon>Arthropoda</taxon>
        <taxon>Chelicerata</taxon>
        <taxon>Arachnida</taxon>
        <taxon>Acari</taxon>
        <taxon>Parasitiformes</taxon>
        <taxon>Ixodida</taxon>
        <taxon>Ixodoidea</taxon>
        <taxon>Ixodidae</taxon>
        <taxon>Rhipicephalinae</taxon>
        <taxon>Dermacentor</taxon>
    </lineage>
</organism>
<dbReference type="EMBL" id="CM023477">
    <property type="protein sequence ID" value="KAH7937631.1"/>
    <property type="molecule type" value="Genomic_DNA"/>
</dbReference>
<name>A0ACB8C9N9_DERSI</name>
<evidence type="ECO:0000313" key="2">
    <source>
        <dbReference type="Proteomes" id="UP000821865"/>
    </source>
</evidence>
<reference evidence="1" key="1">
    <citation type="submission" date="2020-05" db="EMBL/GenBank/DDBJ databases">
        <title>Large-scale comparative analyses of tick genomes elucidate their genetic diversity and vector capacities.</title>
        <authorList>
            <person name="Jia N."/>
            <person name="Wang J."/>
            <person name="Shi W."/>
            <person name="Du L."/>
            <person name="Sun Y."/>
            <person name="Zhan W."/>
            <person name="Jiang J."/>
            <person name="Wang Q."/>
            <person name="Zhang B."/>
            <person name="Ji P."/>
            <person name="Sakyi L.B."/>
            <person name="Cui X."/>
            <person name="Yuan T."/>
            <person name="Jiang B."/>
            <person name="Yang W."/>
            <person name="Lam T.T.-Y."/>
            <person name="Chang Q."/>
            <person name="Ding S."/>
            <person name="Wang X."/>
            <person name="Zhu J."/>
            <person name="Ruan X."/>
            <person name="Zhao L."/>
            <person name="Wei J."/>
            <person name="Que T."/>
            <person name="Du C."/>
            <person name="Cheng J."/>
            <person name="Dai P."/>
            <person name="Han X."/>
            <person name="Huang E."/>
            <person name="Gao Y."/>
            <person name="Liu J."/>
            <person name="Shao H."/>
            <person name="Ye R."/>
            <person name="Li L."/>
            <person name="Wei W."/>
            <person name="Wang X."/>
            <person name="Wang C."/>
            <person name="Yang T."/>
            <person name="Huo Q."/>
            <person name="Li W."/>
            <person name="Guo W."/>
            <person name="Chen H."/>
            <person name="Zhou L."/>
            <person name="Ni X."/>
            <person name="Tian J."/>
            <person name="Zhou Y."/>
            <person name="Sheng Y."/>
            <person name="Liu T."/>
            <person name="Pan Y."/>
            <person name="Xia L."/>
            <person name="Li J."/>
            <person name="Zhao F."/>
            <person name="Cao W."/>
        </authorList>
    </citation>
    <scope>NUCLEOTIDE SEQUENCE</scope>
    <source>
        <strain evidence="1">Dsil-2018</strain>
    </source>
</reference>
<comment type="caution">
    <text evidence="1">The sequence shown here is derived from an EMBL/GenBank/DDBJ whole genome shotgun (WGS) entry which is preliminary data.</text>
</comment>
<dbReference type="Proteomes" id="UP000821865">
    <property type="component" value="Chromosome 8"/>
</dbReference>
<sequence length="212" mass="23898">MAPLPIRNASLIVNATLCCSLRSFSSPTYFKEQPWLEQPCSFSAFFPYPVIYGALTDISCAVWEDKCGTDGACWIYDLDKMRYLITGFSSLMHFTSFFFLCFMTYYCKNIKNFYGDEYVKADKAKPLYKQQELHKTDKDTSVVAKEESIKPAPSSKEANADAHALDTEEPGTEPESRVHESEPTQSSPRSSRKPSIDGKELEKSSQNANVTT</sequence>
<gene>
    <name evidence="1" type="ORF">HPB49_013848</name>
</gene>
<protein>
    <submittedName>
        <fullName evidence="1">Uncharacterized protein</fullName>
    </submittedName>
</protein>
<evidence type="ECO:0000313" key="1">
    <source>
        <dbReference type="EMBL" id="KAH7937631.1"/>
    </source>
</evidence>
<proteinExistence type="predicted"/>
<accession>A0ACB8C9N9</accession>